<sequence>LKEERDEQSCPVYGHDCPVFYYAEAVDVPVR</sequence>
<gene>
    <name evidence="1" type="ORF">S12H4_35392</name>
</gene>
<comment type="caution">
    <text evidence="1">The sequence shown here is derived from an EMBL/GenBank/DDBJ whole genome shotgun (WGS) entry which is preliminary data.</text>
</comment>
<evidence type="ECO:0000313" key="1">
    <source>
        <dbReference type="EMBL" id="GAI98403.1"/>
    </source>
</evidence>
<dbReference type="EMBL" id="BARW01021014">
    <property type="protein sequence ID" value="GAI98403.1"/>
    <property type="molecule type" value="Genomic_DNA"/>
</dbReference>
<name>X1SZM5_9ZZZZ</name>
<organism evidence="1">
    <name type="scientific">marine sediment metagenome</name>
    <dbReference type="NCBI Taxonomy" id="412755"/>
    <lineage>
        <taxon>unclassified sequences</taxon>
        <taxon>metagenomes</taxon>
        <taxon>ecological metagenomes</taxon>
    </lineage>
</organism>
<feature type="non-terminal residue" evidence="1">
    <location>
        <position position="1"/>
    </location>
</feature>
<protein>
    <submittedName>
        <fullName evidence="1">Uncharacterized protein</fullName>
    </submittedName>
</protein>
<dbReference type="AlphaFoldDB" id="X1SZM5"/>
<accession>X1SZM5</accession>
<proteinExistence type="predicted"/>
<reference evidence="1" key="1">
    <citation type="journal article" date="2014" name="Front. Microbiol.">
        <title>High frequency of phylogenetically diverse reductive dehalogenase-homologous genes in deep subseafloor sedimentary metagenomes.</title>
        <authorList>
            <person name="Kawai M."/>
            <person name="Futagami T."/>
            <person name="Toyoda A."/>
            <person name="Takaki Y."/>
            <person name="Nishi S."/>
            <person name="Hori S."/>
            <person name="Arai W."/>
            <person name="Tsubouchi T."/>
            <person name="Morono Y."/>
            <person name="Uchiyama I."/>
            <person name="Ito T."/>
            <person name="Fujiyama A."/>
            <person name="Inagaki F."/>
            <person name="Takami H."/>
        </authorList>
    </citation>
    <scope>NUCLEOTIDE SEQUENCE</scope>
    <source>
        <strain evidence="1">Expedition CK06-06</strain>
    </source>
</reference>